<comment type="subcellular location">
    <subcellularLocation>
        <location evidence="1 12">Cytoplasm</location>
    </subcellularLocation>
</comment>
<dbReference type="HOGENOM" id="CLU_067442_4_0_5"/>
<keyword evidence="8 12" id="KW-0808">Transferase</keyword>
<dbReference type="NCBIfam" id="TIGR00046">
    <property type="entry name" value="RsmE family RNA methyltransferase"/>
    <property type="match status" value="2"/>
</dbReference>
<evidence type="ECO:0000256" key="4">
    <source>
        <dbReference type="ARBA" id="ARBA00013673"/>
    </source>
</evidence>
<evidence type="ECO:0000256" key="8">
    <source>
        <dbReference type="ARBA" id="ARBA00022679"/>
    </source>
</evidence>
<dbReference type="AlphaFoldDB" id="E0TIG2"/>
<reference evidence="16" key="1">
    <citation type="submission" date="2010-08" db="EMBL/GenBank/DDBJ databases">
        <title>Genome sequence of Parvularcula bermudensis HTCC2503.</title>
        <authorList>
            <person name="Kang D.-M."/>
            <person name="Oh H.-M."/>
            <person name="Cho J.-C."/>
        </authorList>
    </citation>
    <scope>NUCLEOTIDE SEQUENCE [LARGE SCALE GENOMIC DNA]</scope>
    <source>
        <strain evidence="16">ATCC BAA-594 / HTCC2503 / KCTC 12087</strain>
    </source>
</reference>
<dbReference type="EC" id="2.1.1.193" evidence="3 12"/>
<dbReference type="Gene3D" id="2.40.240.20">
    <property type="entry name" value="Hypothetical PUA domain-like, domain 1"/>
    <property type="match status" value="1"/>
</dbReference>
<feature type="domain" description="Ribosomal RNA small subunit methyltransferase E PUA-like" evidence="14">
    <location>
        <begin position="26"/>
        <end position="72"/>
    </location>
</feature>
<dbReference type="EMBL" id="CP002156">
    <property type="protein sequence ID" value="ADM10281.1"/>
    <property type="molecule type" value="Genomic_DNA"/>
</dbReference>
<evidence type="ECO:0000256" key="7">
    <source>
        <dbReference type="ARBA" id="ARBA00022603"/>
    </source>
</evidence>
<evidence type="ECO:0000313" key="16">
    <source>
        <dbReference type="Proteomes" id="UP000001302"/>
    </source>
</evidence>
<dbReference type="SUPFAM" id="SSF75217">
    <property type="entry name" value="alpha/beta knot"/>
    <property type="match status" value="1"/>
</dbReference>
<name>E0TIG2_PARBH</name>
<gene>
    <name evidence="15" type="ordered locus">PB2503_11169</name>
</gene>
<dbReference type="PANTHER" id="PTHR30027">
    <property type="entry name" value="RIBOSOMAL RNA SMALL SUBUNIT METHYLTRANSFERASE E"/>
    <property type="match status" value="1"/>
</dbReference>
<evidence type="ECO:0000313" key="15">
    <source>
        <dbReference type="EMBL" id="ADM10281.1"/>
    </source>
</evidence>
<evidence type="ECO:0000256" key="9">
    <source>
        <dbReference type="ARBA" id="ARBA00022691"/>
    </source>
</evidence>
<evidence type="ECO:0000256" key="10">
    <source>
        <dbReference type="ARBA" id="ARBA00025699"/>
    </source>
</evidence>
<comment type="catalytic activity">
    <reaction evidence="11 12">
        <text>uridine(1498) in 16S rRNA + S-adenosyl-L-methionine = N(3)-methyluridine(1498) in 16S rRNA + S-adenosyl-L-homocysteine + H(+)</text>
        <dbReference type="Rhea" id="RHEA:42920"/>
        <dbReference type="Rhea" id="RHEA-COMP:10283"/>
        <dbReference type="Rhea" id="RHEA-COMP:10284"/>
        <dbReference type="ChEBI" id="CHEBI:15378"/>
        <dbReference type="ChEBI" id="CHEBI:57856"/>
        <dbReference type="ChEBI" id="CHEBI:59789"/>
        <dbReference type="ChEBI" id="CHEBI:65315"/>
        <dbReference type="ChEBI" id="CHEBI:74502"/>
        <dbReference type="EC" id="2.1.1.193"/>
    </reaction>
</comment>
<dbReference type="GO" id="GO:0070475">
    <property type="term" value="P:rRNA base methylation"/>
    <property type="evidence" value="ECO:0007669"/>
    <property type="project" value="TreeGrafter"/>
</dbReference>
<feature type="domain" description="Ribosomal RNA small subunit methyltransferase E methyltransferase" evidence="13">
    <location>
        <begin position="82"/>
        <end position="256"/>
    </location>
</feature>
<dbReference type="InterPro" id="IPR046887">
    <property type="entry name" value="RsmE_PUA-like"/>
</dbReference>
<evidence type="ECO:0000256" key="11">
    <source>
        <dbReference type="ARBA" id="ARBA00047944"/>
    </source>
</evidence>
<dbReference type="KEGG" id="pbr:PB2503_11169"/>
<dbReference type="Proteomes" id="UP000001302">
    <property type="component" value="Chromosome"/>
</dbReference>
<dbReference type="InterPro" id="IPR029026">
    <property type="entry name" value="tRNA_m1G_MTases_N"/>
</dbReference>
<organism evidence="15 16">
    <name type="scientific">Parvularcula bermudensis (strain ATCC BAA-594 / HTCC2503 / KCTC 12087)</name>
    <dbReference type="NCBI Taxonomy" id="314260"/>
    <lineage>
        <taxon>Bacteria</taxon>
        <taxon>Pseudomonadati</taxon>
        <taxon>Pseudomonadota</taxon>
        <taxon>Alphaproteobacteria</taxon>
        <taxon>Parvularculales</taxon>
        <taxon>Parvularculaceae</taxon>
        <taxon>Parvularcula</taxon>
    </lineage>
</organism>
<evidence type="ECO:0000256" key="6">
    <source>
        <dbReference type="ARBA" id="ARBA00022552"/>
    </source>
</evidence>
<dbReference type="OrthoDB" id="9815641at2"/>
<dbReference type="CDD" id="cd18084">
    <property type="entry name" value="RsmE-like"/>
    <property type="match status" value="1"/>
</dbReference>
<dbReference type="GO" id="GO:0005737">
    <property type="term" value="C:cytoplasm"/>
    <property type="evidence" value="ECO:0007669"/>
    <property type="project" value="UniProtKB-SubCell"/>
</dbReference>
<dbReference type="PANTHER" id="PTHR30027:SF3">
    <property type="entry name" value="16S RRNA (URACIL(1498)-N(3))-METHYLTRANSFERASE"/>
    <property type="match status" value="1"/>
</dbReference>
<evidence type="ECO:0000259" key="13">
    <source>
        <dbReference type="Pfam" id="PF04452"/>
    </source>
</evidence>
<dbReference type="SUPFAM" id="SSF88697">
    <property type="entry name" value="PUA domain-like"/>
    <property type="match status" value="1"/>
</dbReference>
<evidence type="ECO:0000256" key="1">
    <source>
        <dbReference type="ARBA" id="ARBA00004496"/>
    </source>
</evidence>
<keyword evidence="9 12" id="KW-0949">S-adenosyl-L-methionine</keyword>
<evidence type="ECO:0000256" key="2">
    <source>
        <dbReference type="ARBA" id="ARBA00005528"/>
    </source>
</evidence>
<evidence type="ECO:0000256" key="5">
    <source>
        <dbReference type="ARBA" id="ARBA00022490"/>
    </source>
</evidence>
<keyword evidence="16" id="KW-1185">Reference proteome</keyword>
<keyword evidence="7 12" id="KW-0489">Methyltransferase</keyword>
<dbReference type="Gene3D" id="3.40.1280.10">
    <property type="match status" value="1"/>
</dbReference>
<dbReference type="InterPro" id="IPR029028">
    <property type="entry name" value="Alpha/beta_knot_MTases"/>
</dbReference>
<dbReference type="NCBIfam" id="NF008696">
    <property type="entry name" value="PRK11713.3-5"/>
    <property type="match status" value="1"/>
</dbReference>
<dbReference type="Pfam" id="PF04452">
    <property type="entry name" value="Methyltrans_RNA"/>
    <property type="match status" value="1"/>
</dbReference>
<evidence type="ECO:0000256" key="3">
    <source>
        <dbReference type="ARBA" id="ARBA00012328"/>
    </source>
</evidence>
<dbReference type="InterPro" id="IPR006700">
    <property type="entry name" value="RsmE"/>
</dbReference>
<dbReference type="Pfam" id="PF20260">
    <property type="entry name" value="PUA_4"/>
    <property type="match status" value="1"/>
</dbReference>
<dbReference type="eggNOG" id="COG1385">
    <property type="taxonomic scope" value="Bacteria"/>
</dbReference>
<dbReference type="InterPro" id="IPR046886">
    <property type="entry name" value="RsmE_MTase_dom"/>
</dbReference>
<comment type="similarity">
    <text evidence="2 12">Belongs to the RNA methyltransferase RsmE family.</text>
</comment>
<protein>
    <recommendedName>
        <fullName evidence="4 12">Ribosomal RNA small subunit methyltransferase E</fullName>
        <ecNumber evidence="3 12">2.1.1.193</ecNumber>
    </recommendedName>
</protein>
<accession>E0TIG2</accession>
<evidence type="ECO:0000259" key="14">
    <source>
        <dbReference type="Pfam" id="PF20260"/>
    </source>
</evidence>
<evidence type="ECO:0000256" key="12">
    <source>
        <dbReference type="PIRNR" id="PIRNR015601"/>
    </source>
</evidence>
<dbReference type="GO" id="GO:0070042">
    <property type="term" value="F:rRNA (uridine-N3-)-methyltransferase activity"/>
    <property type="evidence" value="ECO:0007669"/>
    <property type="project" value="TreeGrafter"/>
</dbReference>
<dbReference type="STRING" id="314260.PB2503_11169"/>
<reference evidence="15 16" key="2">
    <citation type="journal article" date="2011" name="J. Bacteriol.">
        <title>Complete genome sequence of strain HTCC2503T of Parvularcula bermudensis, the type species of the order "Parvularculales" in the class Alphaproteobacteria.</title>
        <authorList>
            <person name="Oh H.M."/>
            <person name="Kang I."/>
            <person name="Vergin K.L."/>
            <person name="Kang D."/>
            <person name="Rhee K.H."/>
            <person name="Giovannoni S.J."/>
            <person name="Cho J.C."/>
        </authorList>
    </citation>
    <scope>NUCLEOTIDE SEQUENCE [LARGE SCALE GENOMIC DNA]</scope>
    <source>
        <strain evidence="16">ATCC BAA-594 / HTCC2503 / KCTC 12087</strain>
    </source>
</reference>
<comment type="function">
    <text evidence="10 12">Specifically methylates the N3 position of the uracil ring of uridine 1498 (m3U1498) in 16S rRNA. Acts on the fully assembled 30S ribosomal subunit.</text>
</comment>
<keyword evidence="5 12" id="KW-0963">Cytoplasm</keyword>
<keyword evidence="6 12" id="KW-0698">rRNA processing</keyword>
<sequence length="262" mass="27849">MAKPPPRLFVGGDAALTLAPDRVIPIEGAQWHYLHHVLRLDQNAPVLLFDGRSGEWAAAITIASKKHGVLTVERQTRPMTPPSPLTLYFAPLKKDPTELIIQKGTELGITDFRPVRTDRTIVPKAGLKDDRLASIAVEAAEQCERLDTPTIHPLISLQDLIAAPPSCLVYCDEAGDDPSARWGGPSGHGEGAAAALLTRQESLAGSPGALLIGPEGGFTPTERQTLRALPGTLAVSLGPRVLRAETAALVAISLWQAVLGDI</sequence>
<proteinExistence type="inferred from homology"/>
<dbReference type="PIRSF" id="PIRSF015601">
    <property type="entry name" value="MTase_slr0722"/>
    <property type="match status" value="1"/>
</dbReference>
<dbReference type="InterPro" id="IPR015947">
    <property type="entry name" value="PUA-like_sf"/>
</dbReference>